<feature type="region of interest" description="Disordered" evidence="1">
    <location>
        <begin position="60"/>
        <end position="132"/>
    </location>
</feature>
<proteinExistence type="predicted"/>
<dbReference type="EMBL" id="HG994367">
    <property type="protein sequence ID" value="CAF1710240.1"/>
    <property type="molecule type" value="Genomic_DNA"/>
</dbReference>
<dbReference type="AlphaFoldDB" id="A0A816ILK8"/>
<sequence>MNMFQSCKCLLVTDDEMGDLLFQLLGTSFFPSSKENHQQQHNRPKAIQTQAIKRLIARRAQTYQPQVLDKKTRKLPRATERRAPSNPECYGSYSFQQEPIAYSSEESEHETKERPENRNHRRYEEKPRHIVQ</sequence>
<organism evidence="2">
    <name type="scientific">Brassica napus</name>
    <name type="common">Rape</name>
    <dbReference type="NCBI Taxonomy" id="3708"/>
    <lineage>
        <taxon>Eukaryota</taxon>
        <taxon>Viridiplantae</taxon>
        <taxon>Streptophyta</taxon>
        <taxon>Embryophyta</taxon>
        <taxon>Tracheophyta</taxon>
        <taxon>Spermatophyta</taxon>
        <taxon>Magnoliopsida</taxon>
        <taxon>eudicotyledons</taxon>
        <taxon>Gunneridae</taxon>
        <taxon>Pentapetalae</taxon>
        <taxon>rosids</taxon>
        <taxon>malvids</taxon>
        <taxon>Brassicales</taxon>
        <taxon>Brassicaceae</taxon>
        <taxon>Brassiceae</taxon>
        <taxon>Brassica</taxon>
    </lineage>
</organism>
<evidence type="ECO:0000256" key="1">
    <source>
        <dbReference type="SAM" id="MobiDB-lite"/>
    </source>
</evidence>
<evidence type="ECO:0000313" key="2">
    <source>
        <dbReference type="EMBL" id="CAF1710240.1"/>
    </source>
</evidence>
<feature type="compositionally biased region" description="Basic and acidic residues" evidence="1">
    <location>
        <begin position="109"/>
        <end position="132"/>
    </location>
</feature>
<accession>A0A816ILK8</accession>
<dbReference type="Proteomes" id="UP001295469">
    <property type="component" value="Chromosome C03"/>
</dbReference>
<gene>
    <name evidence="2" type="ORF">DARMORV10_C03P79080.1</name>
</gene>
<reference evidence="2" key="1">
    <citation type="submission" date="2021-01" db="EMBL/GenBank/DDBJ databases">
        <authorList>
            <consortium name="Genoscope - CEA"/>
            <person name="William W."/>
        </authorList>
    </citation>
    <scope>NUCLEOTIDE SEQUENCE</scope>
</reference>
<dbReference type="Gene3D" id="3.40.50.11980">
    <property type="match status" value="1"/>
</dbReference>
<protein>
    <submittedName>
        <fullName evidence="2">(rape) hypothetical protein</fullName>
    </submittedName>
</protein>
<name>A0A816ILK8_BRANA</name>